<sequence length="322" mass="37381">MPLPRNRQISLTDTPYYHCVSRCVRRAFLCGENKETGQNYEHRRQWVEDRLLFLATVFTIDLCAYAVMSNHTHVILHVDQIKAQKLTDKEVVQRWQKMHKPTLLVQRFMDCSSPQLTDEEFITLKSTISIYRKRLFDISWFMKELNEFIARQANTEDDCTGHFWEGRFKSQALLDEHALAACLVYVDLNPIRAQMAVSPETSNHTSIKRRINDAKRGAQPKEMMPFVGDPKLHQPKGLTFNLQEYIQLVELTAQSIHLGKRAKANIIGTPILSKLGFNEHQWNVLSQCFEMTFSISAGTVESLRRFQSHTKRKRMTGALVRL</sequence>
<proteinExistence type="predicted"/>
<dbReference type="EMBL" id="BAAAFD010000002">
    <property type="protein sequence ID" value="GAA0854252.1"/>
    <property type="molecule type" value="Genomic_DNA"/>
</dbReference>
<keyword evidence="2" id="KW-1185">Reference proteome</keyword>
<dbReference type="InterPro" id="IPR036515">
    <property type="entry name" value="Transposase_17_sf"/>
</dbReference>
<dbReference type="PANTHER" id="PTHR34322">
    <property type="entry name" value="TRANSPOSASE, Y1_TNP DOMAIN-CONTAINING"/>
    <property type="match status" value="1"/>
</dbReference>
<dbReference type="Gene3D" id="3.30.70.1290">
    <property type="entry name" value="Transposase IS200-like"/>
    <property type="match status" value="1"/>
</dbReference>
<dbReference type="SUPFAM" id="SSF143422">
    <property type="entry name" value="Transposase IS200-like"/>
    <property type="match status" value="1"/>
</dbReference>
<gene>
    <name evidence="1" type="ORF">GCM10009114_09350</name>
</gene>
<accession>A0ABP3WRR9</accession>
<evidence type="ECO:0000313" key="2">
    <source>
        <dbReference type="Proteomes" id="UP001500359"/>
    </source>
</evidence>
<dbReference type="RefSeq" id="WP_343857023.1">
    <property type="nucleotide sequence ID" value="NZ_BAAAFD010000002.1"/>
</dbReference>
<organism evidence="1 2">
    <name type="scientific">Aliiglaciecola litoralis</name>
    <dbReference type="NCBI Taxonomy" id="582857"/>
    <lineage>
        <taxon>Bacteria</taxon>
        <taxon>Pseudomonadati</taxon>
        <taxon>Pseudomonadota</taxon>
        <taxon>Gammaproteobacteria</taxon>
        <taxon>Alteromonadales</taxon>
        <taxon>Alteromonadaceae</taxon>
        <taxon>Aliiglaciecola</taxon>
    </lineage>
</organism>
<evidence type="ECO:0000313" key="1">
    <source>
        <dbReference type="EMBL" id="GAA0854252.1"/>
    </source>
</evidence>
<reference evidence="2" key="1">
    <citation type="journal article" date="2019" name="Int. J. Syst. Evol. Microbiol.">
        <title>The Global Catalogue of Microorganisms (GCM) 10K type strain sequencing project: providing services to taxonomists for standard genome sequencing and annotation.</title>
        <authorList>
            <consortium name="The Broad Institute Genomics Platform"/>
            <consortium name="The Broad Institute Genome Sequencing Center for Infectious Disease"/>
            <person name="Wu L."/>
            <person name="Ma J."/>
        </authorList>
    </citation>
    <scope>NUCLEOTIDE SEQUENCE [LARGE SCALE GENOMIC DNA]</scope>
    <source>
        <strain evidence="2">JCM 15896</strain>
    </source>
</reference>
<protein>
    <submittedName>
        <fullName evidence="1">Transposase</fullName>
    </submittedName>
</protein>
<name>A0ABP3WRR9_9ALTE</name>
<comment type="caution">
    <text evidence="1">The sequence shown here is derived from an EMBL/GenBank/DDBJ whole genome shotgun (WGS) entry which is preliminary data.</text>
</comment>
<dbReference type="PANTHER" id="PTHR34322:SF2">
    <property type="entry name" value="TRANSPOSASE IS200-LIKE DOMAIN-CONTAINING PROTEIN"/>
    <property type="match status" value="1"/>
</dbReference>
<dbReference type="Proteomes" id="UP001500359">
    <property type="component" value="Unassembled WGS sequence"/>
</dbReference>